<keyword evidence="2" id="KW-1185">Reference proteome</keyword>
<name>A0A916SWW2_9MICO</name>
<evidence type="ECO:0000313" key="1">
    <source>
        <dbReference type="EMBL" id="GGB20148.1"/>
    </source>
</evidence>
<dbReference type="InterPro" id="IPR009351">
    <property type="entry name" value="AlkZ-like"/>
</dbReference>
<organism evidence="1 2">
    <name type="scientific">Flexivirga endophytica</name>
    <dbReference type="NCBI Taxonomy" id="1849103"/>
    <lineage>
        <taxon>Bacteria</taxon>
        <taxon>Bacillati</taxon>
        <taxon>Actinomycetota</taxon>
        <taxon>Actinomycetes</taxon>
        <taxon>Micrococcales</taxon>
        <taxon>Dermacoccaceae</taxon>
        <taxon>Flexivirga</taxon>
    </lineage>
</organism>
<reference evidence="1" key="1">
    <citation type="journal article" date="2014" name="Int. J. Syst. Evol. Microbiol.">
        <title>Complete genome sequence of Corynebacterium casei LMG S-19264T (=DSM 44701T), isolated from a smear-ripened cheese.</title>
        <authorList>
            <consortium name="US DOE Joint Genome Institute (JGI-PGF)"/>
            <person name="Walter F."/>
            <person name="Albersmeier A."/>
            <person name="Kalinowski J."/>
            <person name="Ruckert C."/>
        </authorList>
    </citation>
    <scope>NUCLEOTIDE SEQUENCE</scope>
    <source>
        <strain evidence="1">CGMCC 1.15085</strain>
    </source>
</reference>
<evidence type="ECO:0008006" key="3">
    <source>
        <dbReference type="Google" id="ProtNLM"/>
    </source>
</evidence>
<dbReference type="Pfam" id="PF06224">
    <property type="entry name" value="AlkZ-like"/>
    <property type="match status" value="1"/>
</dbReference>
<accession>A0A916SWW2</accession>
<dbReference type="PANTHER" id="PTHR38479:SF2">
    <property type="entry name" value="WINGED HELIX DNA-BINDING DOMAIN-CONTAINING PROTEIN"/>
    <property type="match status" value="1"/>
</dbReference>
<dbReference type="Proteomes" id="UP000636793">
    <property type="component" value="Unassembled WGS sequence"/>
</dbReference>
<reference evidence="1" key="2">
    <citation type="submission" date="2020-09" db="EMBL/GenBank/DDBJ databases">
        <authorList>
            <person name="Sun Q."/>
            <person name="Zhou Y."/>
        </authorList>
    </citation>
    <scope>NUCLEOTIDE SEQUENCE</scope>
    <source>
        <strain evidence="1">CGMCC 1.15085</strain>
    </source>
</reference>
<protein>
    <recommendedName>
        <fullName evidence="3">Winged helix DNA-binding domain-containing protein</fullName>
    </recommendedName>
</protein>
<dbReference type="PANTHER" id="PTHR38479">
    <property type="entry name" value="LMO0824 PROTEIN"/>
    <property type="match status" value="1"/>
</dbReference>
<dbReference type="EMBL" id="BMHI01000001">
    <property type="protein sequence ID" value="GGB20148.1"/>
    <property type="molecule type" value="Genomic_DNA"/>
</dbReference>
<dbReference type="RefSeq" id="WP_188835579.1">
    <property type="nucleotide sequence ID" value="NZ_BMHI01000001.1"/>
</dbReference>
<comment type="caution">
    <text evidence="1">The sequence shown here is derived from an EMBL/GenBank/DDBJ whole genome shotgun (WGS) entry which is preliminary data.</text>
</comment>
<evidence type="ECO:0000313" key="2">
    <source>
        <dbReference type="Proteomes" id="UP000636793"/>
    </source>
</evidence>
<proteinExistence type="predicted"/>
<sequence>MTERTDVRGARTRRDISRLRLIAQRLTPGPTSSPAQIVRWMTCTQAQDFRAGRSAVALRARCAVDDVDAAINAGEIVRSWPMRGTLHLVPAGDLRWMLALNGESTLRSARRRHEDLGIGAEDIETARSVTEQRLRGGHALERRALFALWESYGIHTGGQRGVHLVQALCLRAHLVLGPINGRQQQFALFDEWVTHSKPVDRAANIADWARRYFRSHGPATIADFRWWSGLLQRDLAPVWESVRDDLVEIAVDGTSYFGAPETLEAWEERRSATLRPMLVPPFDEILLGYADRTPTLDAPHMDLVVPGGNGAFKATVIDGGRTVATWRRSMAKSTPPVEVSPFDGALSKRAERAVPGLSRRYPFPS</sequence>
<dbReference type="AlphaFoldDB" id="A0A916SWW2"/>
<gene>
    <name evidence="1" type="ORF">GCM10011492_07550</name>
</gene>